<feature type="domain" description="ABC transporter" evidence="6">
    <location>
        <begin position="930"/>
        <end position="1050"/>
    </location>
</feature>
<dbReference type="EMBL" id="JAAGAX010000003">
    <property type="protein sequence ID" value="KAF2318645.1"/>
    <property type="molecule type" value="Genomic_DNA"/>
</dbReference>
<feature type="domain" description="Pre-mRNA-splicing factor 3" evidence="8">
    <location>
        <begin position="470"/>
        <end position="650"/>
    </location>
</feature>
<accession>A0A6A6N1B8</accession>
<evidence type="ECO:0000259" key="6">
    <source>
        <dbReference type="Pfam" id="PF00005"/>
    </source>
</evidence>
<dbReference type="GO" id="GO:0046540">
    <property type="term" value="C:U4/U6 x U5 tri-snRNP complex"/>
    <property type="evidence" value="ECO:0007669"/>
    <property type="project" value="InterPro"/>
</dbReference>
<evidence type="ECO:0000256" key="4">
    <source>
        <dbReference type="ARBA" id="ARBA00023242"/>
    </source>
</evidence>
<feature type="compositionally biased region" description="Basic residues" evidence="5">
    <location>
        <begin position="573"/>
        <end position="582"/>
    </location>
</feature>
<protein>
    <recommendedName>
        <fullName evidence="11">ABC transporter domain-containing protein</fullName>
    </recommendedName>
</protein>
<evidence type="ECO:0000256" key="2">
    <source>
        <dbReference type="ARBA" id="ARBA00022664"/>
    </source>
</evidence>
<dbReference type="Pfam" id="PF00005">
    <property type="entry name" value="ABC_tran"/>
    <property type="match status" value="1"/>
</dbReference>
<feature type="compositionally biased region" description="Basic and acidic residues" evidence="5">
    <location>
        <begin position="31"/>
        <end position="57"/>
    </location>
</feature>
<dbReference type="Proteomes" id="UP000467840">
    <property type="component" value="Chromosome 10"/>
</dbReference>
<organism evidence="9 10">
    <name type="scientific">Hevea brasiliensis</name>
    <name type="common">Para rubber tree</name>
    <name type="synonym">Siphonia brasiliensis</name>
    <dbReference type="NCBI Taxonomy" id="3981"/>
    <lineage>
        <taxon>Eukaryota</taxon>
        <taxon>Viridiplantae</taxon>
        <taxon>Streptophyta</taxon>
        <taxon>Embryophyta</taxon>
        <taxon>Tracheophyta</taxon>
        <taxon>Spermatophyta</taxon>
        <taxon>Magnoliopsida</taxon>
        <taxon>eudicotyledons</taxon>
        <taxon>Gunneridae</taxon>
        <taxon>Pentapetalae</taxon>
        <taxon>rosids</taxon>
        <taxon>fabids</taxon>
        <taxon>Malpighiales</taxon>
        <taxon>Euphorbiaceae</taxon>
        <taxon>Crotonoideae</taxon>
        <taxon>Micrandreae</taxon>
        <taxon>Hevea</taxon>
    </lineage>
</organism>
<dbReference type="InterPro" id="IPR013881">
    <property type="entry name" value="Pre-mRNA_splic_Prp3_dom"/>
</dbReference>
<feature type="region of interest" description="Disordered" evidence="5">
    <location>
        <begin position="1"/>
        <end position="212"/>
    </location>
</feature>
<dbReference type="InterPro" id="IPR010541">
    <property type="entry name" value="Prp3_C"/>
</dbReference>
<dbReference type="PANTHER" id="PTHR14212">
    <property type="entry name" value="U4/U6-ASSOCIATED RNA SPLICING FACTOR-RELATED"/>
    <property type="match status" value="1"/>
</dbReference>
<dbReference type="Pfam" id="PF06544">
    <property type="entry name" value="Prp3_C"/>
    <property type="match status" value="1"/>
</dbReference>
<feature type="region of interest" description="Disordered" evidence="5">
    <location>
        <begin position="551"/>
        <end position="589"/>
    </location>
</feature>
<sequence length="1065" mass="119699">MDRYSDKDKSSKRSREDRDRDSAKDHKHRSRDKDRDDKYRESDSLHRHHRSDRESHRDHHKSSRREDRESSRDRESKRERSYDAREDREESRDRRERSHEPRSDHKSSLSRREDRERSRERSYNLREDREGSRDGREREANREMSYDSGDLEYEARRKRKERGDDEDRVVEREKRVRVSEEKRERRRFEDKVKEEDVTDKNDNNIRIENAKRVESSNMGAALDSFTKTSSFVPENSMGPVHPLPTKVSSLSNTNENKGVSITRSHEVPGKSSTDGTSSAAGKSGSLSLDALAKAKKALQMQKELSEKLKKIPLLSKGASSSSDNRAPPLVKEELKVQSSGTGAVQGVNPPMPTITSAGTMSSSLATGKPPASGMESLPGLASIPNIEAVKRAQELAAKMGFRQDPEFAPLINLFPGQVPAEVSVPQKPTKVPVLRIDALGREIDEHGNVVNVTKPSNLSTLKSQFGEERAKDMKARQALHAKAKAAPDINPNLIEVSERVIIKEKVKEPIPEIEWWDVPLLPSGAYSDIEDGDIIDKLKMEKITIYVEHPRPIEPPAEPAPPPPQPLKLTKKEQKKLRTQRRLAREKDRQEMIRQGLIEPPKPKVKMSNLMKVLGSEATQDPTKLEKEIRSAAAEREQAHIDRNIARKLTPAERREKKEKKLFDDPNTVETMVSVYKINDLSHKKTRFKVDVNAQENRLTGCAVIFEGINVVVVEGGSKSIKRYGKLMLRRINWAEAVEDEEEDGDGNEEKPVNKCILVWQGSVAKPSFNKFSVHECVTEAAARKVLADAGVGHYWDLAINFSDDQIIAGNFSPTIDTPPFYTQSMDLDCPPTLGRLLKRVGDVRKEATGDGSETPVHQVLELGDTNMEPPRSIPFILSFNNLTYSVKVSRKMNLPSVLNRGRRRHHLGPATAAEPVVGESMFTTTKTLLNDISGEARDGEILAVLGASGSGKSTLIDALANRIAKGSLKGTITLNGEVLESRMLKVISAYVMQDDLLFPMLTVEETLMFAAEFRLPRSLSKSKKKMRVQALIDQLGLRNAAKTVIGDEGHRGSLEENDVVFRLE</sequence>
<feature type="region of interest" description="Disordered" evidence="5">
    <location>
        <begin position="232"/>
        <end position="330"/>
    </location>
</feature>
<dbReference type="Gene3D" id="3.40.50.300">
    <property type="entry name" value="P-loop containing nucleotide triphosphate hydrolases"/>
    <property type="match status" value="1"/>
</dbReference>
<dbReference type="SUPFAM" id="SSF52540">
    <property type="entry name" value="P-loop containing nucleoside triphosphate hydrolases"/>
    <property type="match status" value="1"/>
</dbReference>
<feature type="compositionally biased region" description="Basic and acidic residues" evidence="5">
    <location>
        <begin position="161"/>
        <end position="212"/>
    </location>
</feature>
<evidence type="ECO:0008006" key="11">
    <source>
        <dbReference type="Google" id="ProtNLM"/>
    </source>
</evidence>
<dbReference type="GO" id="GO:0000398">
    <property type="term" value="P:mRNA splicing, via spliceosome"/>
    <property type="evidence" value="ECO:0007669"/>
    <property type="project" value="InterPro"/>
</dbReference>
<feature type="compositionally biased region" description="Basic and acidic residues" evidence="5">
    <location>
        <begin position="64"/>
        <end position="145"/>
    </location>
</feature>
<keyword evidence="4" id="KW-0539">Nucleus</keyword>
<evidence type="ECO:0000256" key="3">
    <source>
        <dbReference type="ARBA" id="ARBA00023187"/>
    </source>
</evidence>
<evidence type="ECO:0000256" key="5">
    <source>
        <dbReference type="SAM" id="MobiDB-lite"/>
    </source>
</evidence>
<feature type="compositionally biased region" description="Low complexity" evidence="5">
    <location>
        <begin position="269"/>
        <end position="291"/>
    </location>
</feature>
<dbReference type="CDD" id="cd24162">
    <property type="entry name" value="Prp3_C"/>
    <property type="match status" value="1"/>
</dbReference>
<evidence type="ECO:0000259" key="7">
    <source>
        <dbReference type="Pfam" id="PF06544"/>
    </source>
</evidence>
<comment type="subcellular location">
    <subcellularLocation>
        <location evidence="1">Nucleus</location>
    </subcellularLocation>
</comment>
<evidence type="ECO:0000313" key="10">
    <source>
        <dbReference type="Proteomes" id="UP000467840"/>
    </source>
</evidence>
<dbReference type="GO" id="GO:0005524">
    <property type="term" value="F:ATP binding"/>
    <property type="evidence" value="ECO:0007669"/>
    <property type="project" value="InterPro"/>
</dbReference>
<keyword evidence="10" id="KW-1185">Reference proteome</keyword>
<evidence type="ECO:0000256" key="1">
    <source>
        <dbReference type="ARBA" id="ARBA00004123"/>
    </source>
</evidence>
<feature type="compositionally biased region" description="Pro residues" evidence="5">
    <location>
        <begin position="553"/>
        <end position="566"/>
    </location>
</feature>
<reference evidence="9 10" key="1">
    <citation type="journal article" date="2020" name="Mol. Plant">
        <title>The Chromosome-Based Rubber Tree Genome Provides New Insights into Spurge Genome Evolution and Rubber Biosynthesis.</title>
        <authorList>
            <person name="Liu J."/>
            <person name="Shi C."/>
            <person name="Shi C.C."/>
            <person name="Li W."/>
            <person name="Zhang Q.J."/>
            <person name="Zhang Y."/>
            <person name="Li K."/>
            <person name="Lu H.F."/>
            <person name="Shi C."/>
            <person name="Zhu S.T."/>
            <person name="Xiao Z.Y."/>
            <person name="Nan H."/>
            <person name="Yue Y."/>
            <person name="Zhu X.G."/>
            <person name="Wu Y."/>
            <person name="Hong X.N."/>
            <person name="Fan G.Y."/>
            <person name="Tong Y."/>
            <person name="Zhang D."/>
            <person name="Mao C.L."/>
            <person name="Liu Y.L."/>
            <person name="Hao S.J."/>
            <person name="Liu W.Q."/>
            <person name="Lv M.Q."/>
            <person name="Zhang H.B."/>
            <person name="Liu Y."/>
            <person name="Hu-Tang G.R."/>
            <person name="Wang J.P."/>
            <person name="Wang J.H."/>
            <person name="Sun Y.H."/>
            <person name="Ni S.B."/>
            <person name="Chen W.B."/>
            <person name="Zhang X.C."/>
            <person name="Jiao Y.N."/>
            <person name="Eichler E.E."/>
            <person name="Li G.H."/>
            <person name="Liu X."/>
            <person name="Gao L.Z."/>
        </authorList>
    </citation>
    <scope>NUCLEOTIDE SEQUENCE [LARGE SCALE GENOMIC DNA]</scope>
    <source>
        <strain evidence="10">cv. GT1</strain>
        <tissue evidence="9">Leaf</tissue>
    </source>
</reference>
<dbReference type="Pfam" id="PF08572">
    <property type="entry name" value="PRP3"/>
    <property type="match status" value="1"/>
</dbReference>
<name>A0A6A6N1B8_HEVBR</name>
<feature type="compositionally biased region" description="Basic and acidic residues" evidence="5">
    <location>
        <begin position="1"/>
        <end position="24"/>
    </location>
</feature>
<feature type="compositionally biased region" description="Polar residues" evidence="5">
    <location>
        <begin position="246"/>
        <end position="262"/>
    </location>
</feature>
<feature type="domain" description="Small nuclear ribonucleoprotein Prp3 C-terminal" evidence="7">
    <location>
        <begin position="674"/>
        <end position="799"/>
    </location>
</feature>
<evidence type="ECO:0000259" key="8">
    <source>
        <dbReference type="Pfam" id="PF08572"/>
    </source>
</evidence>
<dbReference type="InterPro" id="IPR003439">
    <property type="entry name" value="ABC_transporter-like_ATP-bd"/>
</dbReference>
<gene>
    <name evidence="9" type="ORF">GH714_009530</name>
</gene>
<keyword evidence="3" id="KW-0508">mRNA splicing</keyword>
<proteinExistence type="predicted"/>
<dbReference type="GO" id="GO:0016887">
    <property type="term" value="F:ATP hydrolysis activity"/>
    <property type="evidence" value="ECO:0007669"/>
    <property type="project" value="InterPro"/>
</dbReference>
<dbReference type="PANTHER" id="PTHR14212:SF0">
    <property type="entry name" value="U4_U6 SMALL NUCLEAR RIBONUCLEOPROTEIN PRP3"/>
    <property type="match status" value="1"/>
</dbReference>
<dbReference type="InterPro" id="IPR027104">
    <property type="entry name" value="Prp3"/>
</dbReference>
<dbReference type="AlphaFoldDB" id="A0A6A6N1B8"/>
<keyword evidence="2" id="KW-0507">mRNA processing</keyword>
<comment type="caution">
    <text evidence="9">The sequence shown here is derived from an EMBL/GenBank/DDBJ whole genome shotgun (WGS) entry which is preliminary data.</text>
</comment>
<evidence type="ECO:0000313" key="9">
    <source>
        <dbReference type="EMBL" id="KAF2318645.1"/>
    </source>
</evidence>
<dbReference type="InterPro" id="IPR027417">
    <property type="entry name" value="P-loop_NTPase"/>
</dbReference>